<comment type="caution">
    <text evidence="1">The sequence shown here is derived from an EMBL/GenBank/DDBJ whole genome shotgun (WGS) entry which is preliminary data.</text>
</comment>
<dbReference type="AlphaFoldDB" id="A0A1F6V8A5"/>
<proteinExistence type="predicted"/>
<dbReference type="Gene3D" id="3.40.50.150">
    <property type="entry name" value="Vaccinia Virus protein VP39"/>
    <property type="match status" value="1"/>
</dbReference>
<accession>A0A1F6V8A5</accession>
<evidence type="ECO:0000313" key="2">
    <source>
        <dbReference type="Proteomes" id="UP000179076"/>
    </source>
</evidence>
<dbReference type="SUPFAM" id="SSF53335">
    <property type="entry name" value="S-adenosyl-L-methionine-dependent methyltransferases"/>
    <property type="match status" value="1"/>
</dbReference>
<dbReference type="PANTHER" id="PTHR43861">
    <property type="entry name" value="TRANS-ACONITATE 2-METHYLTRANSFERASE-RELATED"/>
    <property type="match status" value="1"/>
</dbReference>
<gene>
    <name evidence="1" type="ORF">A2W18_00895</name>
</gene>
<sequence>MAARSAAYRACVVCHDAAAAEHFCTFGDLAYVRCRGCALVYVDRMASDAEMRSAYTGRWVRKLRRRLTARFRKLHNHRHYQESIERARKIFDFAVSHVTGDRTAIRFLDIGCNKGFLLSAGIARGADVHGIELVPEIMIPFGNTYPQLRAHVYSEKLSQVAPRLGADCFDLITAIDVVEHFEDPIADMAHIHRMLRAGGVAIIQTPDAGCAQAQQERCAWGALKPLEHLHLFNCENFTAFAKARGFQVVEIGEPFEHADGNFVAVLRK</sequence>
<name>A0A1F6V8A5_9PROT</name>
<dbReference type="Proteomes" id="UP000179076">
    <property type="component" value="Unassembled WGS sequence"/>
</dbReference>
<protein>
    <submittedName>
        <fullName evidence="1">Uncharacterized protein</fullName>
    </submittedName>
</protein>
<organism evidence="1 2">
    <name type="scientific">Candidatus Muproteobacteria bacterium RBG_16_60_9</name>
    <dbReference type="NCBI Taxonomy" id="1817755"/>
    <lineage>
        <taxon>Bacteria</taxon>
        <taxon>Pseudomonadati</taxon>
        <taxon>Pseudomonadota</taxon>
        <taxon>Candidatus Muproteobacteria</taxon>
    </lineage>
</organism>
<reference evidence="1 2" key="1">
    <citation type="journal article" date="2016" name="Nat. Commun.">
        <title>Thousands of microbial genomes shed light on interconnected biogeochemical processes in an aquifer system.</title>
        <authorList>
            <person name="Anantharaman K."/>
            <person name="Brown C.T."/>
            <person name="Hug L.A."/>
            <person name="Sharon I."/>
            <person name="Castelle C.J."/>
            <person name="Probst A.J."/>
            <person name="Thomas B.C."/>
            <person name="Singh A."/>
            <person name="Wilkins M.J."/>
            <person name="Karaoz U."/>
            <person name="Brodie E.L."/>
            <person name="Williams K.H."/>
            <person name="Hubbard S.S."/>
            <person name="Banfield J.F."/>
        </authorList>
    </citation>
    <scope>NUCLEOTIDE SEQUENCE [LARGE SCALE GENOMIC DNA]</scope>
</reference>
<dbReference type="PANTHER" id="PTHR43861:SF6">
    <property type="entry name" value="METHYLTRANSFERASE TYPE 11"/>
    <property type="match status" value="1"/>
</dbReference>
<evidence type="ECO:0000313" key="1">
    <source>
        <dbReference type="EMBL" id="OGI65868.1"/>
    </source>
</evidence>
<dbReference type="CDD" id="cd02440">
    <property type="entry name" value="AdoMet_MTases"/>
    <property type="match status" value="1"/>
</dbReference>
<dbReference type="EMBL" id="MFSP01000101">
    <property type="protein sequence ID" value="OGI65868.1"/>
    <property type="molecule type" value="Genomic_DNA"/>
</dbReference>
<dbReference type="InterPro" id="IPR029063">
    <property type="entry name" value="SAM-dependent_MTases_sf"/>
</dbReference>
<dbReference type="Pfam" id="PF13489">
    <property type="entry name" value="Methyltransf_23"/>
    <property type="match status" value="1"/>
</dbReference>